<comment type="caution">
    <text evidence="1">The sequence shown here is derived from an EMBL/GenBank/DDBJ whole genome shotgun (WGS) entry which is preliminary data.</text>
</comment>
<keyword evidence="2" id="KW-1185">Reference proteome</keyword>
<sequence>MKIGSACDGKEKEMWEKRGFTYFVLKVGKGGEGMFLFHPFFSISPPSLGRGMLRISSDLVWELSLERVSASTMYLFLLECFEGESDTETRE</sequence>
<accession>A0AAV4QTE7</accession>
<protein>
    <submittedName>
        <fullName evidence="1">Uncharacterized protein</fullName>
    </submittedName>
</protein>
<organism evidence="1 2">
    <name type="scientific">Caerostris extrusa</name>
    <name type="common">Bark spider</name>
    <name type="synonym">Caerostris bankana</name>
    <dbReference type="NCBI Taxonomy" id="172846"/>
    <lineage>
        <taxon>Eukaryota</taxon>
        <taxon>Metazoa</taxon>
        <taxon>Ecdysozoa</taxon>
        <taxon>Arthropoda</taxon>
        <taxon>Chelicerata</taxon>
        <taxon>Arachnida</taxon>
        <taxon>Araneae</taxon>
        <taxon>Araneomorphae</taxon>
        <taxon>Entelegynae</taxon>
        <taxon>Araneoidea</taxon>
        <taxon>Araneidae</taxon>
        <taxon>Caerostris</taxon>
    </lineage>
</organism>
<proteinExistence type="predicted"/>
<dbReference type="AlphaFoldDB" id="A0AAV4QTE7"/>
<reference evidence="1 2" key="1">
    <citation type="submission" date="2021-06" db="EMBL/GenBank/DDBJ databases">
        <title>Caerostris extrusa draft genome.</title>
        <authorList>
            <person name="Kono N."/>
            <person name="Arakawa K."/>
        </authorList>
    </citation>
    <scope>NUCLEOTIDE SEQUENCE [LARGE SCALE GENOMIC DNA]</scope>
</reference>
<name>A0AAV4QTE7_CAEEX</name>
<evidence type="ECO:0000313" key="2">
    <source>
        <dbReference type="Proteomes" id="UP001054945"/>
    </source>
</evidence>
<dbReference type="EMBL" id="BPLR01006639">
    <property type="protein sequence ID" value="GIY11351.1"/>
    <property type="molecule type" value="Genomic_DNA"/>
</dbReference>
<dbReference type="Proteomes" id="UP001054945">
    <property type="component" value="Unassembled WGS sequence"/>
</dbReference>
<evidence type="ECO:0000313" key="1">
    <source>
        <dbReference type="EMBL" id="GIY11351.1"/>
    </source>
</evidence>
<gene>
    <name evidence="1" type="ORF">CEXT_282511</name>
</gene>